<dbReference type="FunFam" id="3.40.50.300:FF:000742">
    <property type="entry name" value="NFX1-type zinc finger-containing protein 1"/>
    <property type="match status" value="1"/>
</dbReference>
<feature type="coiled-coil region" evidence="8">
    <location>
        <begin position="886"/>
        <end position="913"/>
    </location>
</feature>
<evidence type="ECO:0000256" key="1">
    <source>
        <dbReference type="ARBA" id="ARBA00004496"/>
    </source>
</evidence>
<dbReference type="SMART" id="SM00438">
    <property type="entry name" value="ZnF_NFX"/>
    <property type="match status" value="10"/>
</dbReference>
<evidence type="ECO:0000313" key="12">
    <source>
        <dbReference type="Proteomes" id="UP001168821"/>
    </source>
</evidence>
<organism evidence="11 12">
    <name type="scientific">Zophobas morio</name>
    <dbReference type="NCBI Taxonomy" id="2755281"/>
    <lineage>
        <taxon>Eukaryota</taxon>
        <taxon>Metazoa</taxon>
        <taxon>Ecdysozoa</taxon>
        <taxon>Arthropoda</taxon>
        <taxon>Hexapoda</taxon>
        <taxon>Insecta</taxon>
        <taxon>Pterygota</taxon>
        <taxon>Neoptera</taxon>
        <taxon>Endopterygota</taxon>
        <taxon>Coleoptera</taxon>
        <taxon>Polyphaga</taxon>
        <taxon>Cucujiformia</taxon>
        <taxon>Tenebrionidae</taxon>
        <taxon>Zophobas</taxon>
    </lineage>
</organism>
<dbReference type="InterPro" id="IPR045055">
    <property type="entry name" value="DNA2/NAM7-like"/>
</dbReference>
<dbReference type="PANTHER" id="PTHR10887">
    <property type="entry name" value="DNA2/NAM7 HELICASE FAMILY"/>
    <property type="match status" value="1"/>
</dbReference>
<sequence length="2030" mass="233060">MNRRQGNPTNERTANRGQNWRHPHGFRPQRYGSSSRLDEASGLAGNRENGATSEERFASRSSGARRYRTASASSDQSFSRGTNYGSGSQNQRDDRPRNNHTRHNQNIDSTNRGRTARPIGFKALEALVDKDPEELLLELSDSKKGIAELISMGLFEDAIVLFIKILRKVTDATFDERKYKVLQMYLDDNFVEQLTKYILFLPLQNMDRKNRNRYFWKNPDEFWNNVIGICQEVSDAIPTFARKILPLILESLNECFPHFEHKHKRHISDQIKENVKKLLEVVDALVKEYEEKQKADMEKKLTNQVEEEPPNDFRHISVYPSSLELVGGVPLFLRQNVVEGPYRDVNHYLDVQFRLLREDFVGPLRTGIASYRSQNQSGERKRVENVKVYKKVRFLNPETVNEQFCIRLRFDFTKKKKNFKYENSKRFMFGSLLCFTLDNFRTIIFGKVAERKVEDLEKGELIVGFDQNIGVQFNVDYLMVECGVYFEPYYHVLNVLQTMNVDNFPMEKYIIRVDSSVEPPQYLTSPICRYTIRGHEFSPLLNWPSTNFYRLNESQSIAFKAALTQEFSIIQGPPGTGKTFLGLKIAKTLIENRRLWYAKTPMLVICYTNHALDQFLEGITEFTGEIVRVGGQSKNEKMKLFNLKNRSRFKMSAAVYQQRNEVQVMLGQIRSITENLKQIEFYHSIRAFDVFEEVVPNFGKTWFRKVQKDDILDWLLSGDEDFTFPDAAGRSSVAEISEGINNLHVEDRNEEDELEESENEDEMDENFENQVDDLFDEVKSVFVPCSIPLVTVSSMNDRIFYLQSAISQLELIEEPTTEQLIFEDQCRLELLVLRRRYDYLNAKLIEGKQRSAVPRQMPQFVNLNQPHKIPPNDRWNLYFYWLDLYKQKLRKRLEALNKEFREVYKAYEELRDVEDTRSMKNALVVGITTTGAARLRSSLQALKSPIVIVEEAAEVLEAHIVSSLTKNCKHLILIGDHQQLKPSTANYSVEKFYKLGISLFERMVINKSQLYTLNVQHRMRPEISSLISPTIYPALEDHSSVNDRPSIKGLDNCLFFINHTHKEAECEGTSKKNFHEASFLIKFAKHLVLNGYKPENITILAAYLGQMFEMQKEKKKHKHVLGDMRIAVLDNYQGEECDIILLSLVRSNSENRIGFLSIENRVCVALSRARNGFYIMGNMDQLCAASQLWQKIRRTLEQQNAIGSELKLRCQVHTDKITYVQKGEDFLQIPEGGCDQKCGADLSCGHKCTSLCHIADRDHNNYRCREVCNKRLCDADARHLCEKMCYQECGPCYYPVPRFLACRHTVNLECHVDPDTYQCVVLVSTTLPCGHVADKPCHRDPQTYRCPHPCEIKVEPCGHACTQNCHIRKDPDHLQYKCTKRCAQYRKDCSLEIDTHLCPKLCYEECDPCLIRVRKKRTICPHVYDVPCSSNVDEIICEKPCIKILPCGHKCKSKCHQPCGKCEVQVEKINSICGHPIKVKCCEEPDRALCNKKCPLKLPCGHNCTKKCNEPCTTRCREIVDCKIQAPCGHSLTRIKCWIAKSDSARQNSATLLKYCTQPCSAQLKCGHRCPGTCGECHQGRVHKRCNEKQACRPCARPCPYKCQHGSCSKRCGDACTPCKEKCTRRCSHQKCTNFCGSICNVPPCEQPCDKKLQCGHPCVGFCGDPCPPKCLICDKEELTTIFFGFEEDEGARFVLLKDCGHIFESVGLDGWMAQDSNKIGFKVCPGCKTPIKTTQRYGNLIKTALADVSKVKNDFYGNLQEIKTMRERLLAKLEDLNETMPIVMRIHCAEVRTFLELIETRLQTDRKGKRQEINKPELKAIESKLQIIEHIIKICLKVDVGESDAYAPQVKFLVKILSRDEDYITDQEIEDIQLELNRLTRMTELSKIKKSPNYRVHVTCNARVRQIAEQIDELLHGATKFCDEDKVIVLLKELSRMVAASIGISDKERREIVQAIGLRQGHWYKCPNGHPYAIGECGGAMEEAVCPECKAKIGGRHHTLTAGNTVATEMDGARFGAWSDAANMANYEL</sequence>
<reference evidence="11" key="1">
    <citation type="journal article" date="2023" name="G3 (Bethesda)">
        <title>Whole genome assemblies of Zophobas morio and Tenebrio molitor.</title>
        <authorList>
            <person name="Kaur S."/>
            <person name="Stinson S.A."/>
            <person name="diCenzo G.C."/>
        </authorList>
    </citation>
    <scope>NUCLEOTIDE SEQUENCE</scope>
    <source>
        <strain evidence="11">QUZm001</strain>
    </source>
</reference>
<dbReference type="Pfam" id="PF20173">
    <property type="entry name" value="ZnF_RZ-type"/>
    <property type="match status" value="1"/>
</dbReference>
<evidence type="ECO:0000256" key="2">
    <source>
        <dbReference type="ARBA" id="ARBA00022490"/>
    </source>
</evidence>
<feature type="coiled-coil region" evidence="8">
    <location>
        <begin position="268"/>
        <end position="307"/>
    </location>
</feature>
<dbReference type="CDD" id="cd06008">
    <property type="entry name" value="NF-X1-zinc-finger"/>
    <property type="match status" value="2"/>
</dbReference>
<comment type="subcellular location">
    <subcellularLocation>
        <location evidence="1">Cytoplasm</location>
    </subcellularLocation>
</comment>
<evidence type="ECO:0000259" key="10">
    <source>
        <dbReference type="PROSITE" id="PS51981"/>
    </source>
</evidence>
<keyword evidence="2" id="KW-0963">Cytoplasm</keyword>
<accession>A0AA38J1J1</accession>
<dbReference type="SUPFAM" id="SSF52540">
    <property type="entry name" value="P-loop containing nucleoside triphosphate hydrolases"/>
    <property type="match status" value="1"/>
</dbReference>
<keyword evidence="7" id="KW-0391">Immunity</keyword>
<dbReference type="InterPro" id="IPR027417">
    <property type="entry name" value="P-loop_NTPase"/>
</dbReference>
<dbReference type="GO" id="GO:0031048">
    <property type="term" value="P:regulatory ncRNA-mediated heterochromatin formation"/>
    <property type="evidence" value="ECO:0007669"/>
    <property type="project" value="TreeGrafter"/>
</dbReference>
<keyword evidence="6" id="KW-0862">Zinc</keyword>
<dbReference type="GO" id="GO:0002376">
    <property type="term" value="P:immune system process"/>
    <property type="evidence" value="ECO:0007669"/>
    <property type="project" value="UniProtKB-KW"/>
</dbReference>
<evidence type="ECO:0000256" key="7">
    <source>
        <dbReference type="ARBA" id="ARBA00022859"/>
    </source>
</evidence>
<keyword evidence="8" id="KW-0175">Coiled coil</keyword>
<protein>
    <recommendedName>
        <fullName evidence="10">RZ-type domain-containing protein</fullName>
    </recommendedName>
</protein>
<evidence type="ECO:0000256" key="6">
    <source>
        <dbReference type="ARBA" id="ARBA00022833"/>
    </source>
</evidence>
<feature type="domain" description="RZ-type" evidence="10">
    <location>
        <begin position="1945"/>
        <end position="2014"/>
    </location>
</feature>
<feature type="compositionally biased region" description="Polar residues" evidence="9">
    <location>
        <begin position="104"/>
        <end position="113"/>
    </location>
</feature>
<evidence type="ECO:0000256" key="4">
    <source>
        <dbReference type="ARBA" id="ARBA00022737"/>
    </source>
</evidence>
<dbReference type="Gene3D" id="3.40.50.300">
    <property type="entry name" value="P-loop containing nucleotide triphosphate hydrolases"/>
    <property type="match status" value="3"/>
</dbReference>
<gene>
    <name evidence="11" type="ORF">Zmor_007268</name>
</gene>
<dbReference type="InterPro" id="IPR041679">
    <property type="entry name" value="DNA2/NAM7-like_C"/>
</dbReference>
<dbReference type="GO" id="GO:0008270">
    <property type="term" value="F:zinc ion binding"/>
    <property type="evidence" value="ECO:0007669"/>
    <property type="project" value="UniProtKB-KW"/>
</dbReference>
<keyword evidence="12" id="KW-1185">Reference proteome</keyword>
<dbReference type="InterPro" id="IPR057373">
    <property type="entry name" value="ZNFX1"/>
</dbReference>
<dbReference type="Pfam" id="PF25396">
    <property type="entry name" value="ZNFX1"/>
    <property type="match status" value="1"/>
</dbReference>
<keyword evidence="4" id="KW-0677">Repeat</keyword>
<evidence type="ECO:0000256" key="9">
    <source>
        <dbReference type="SAM" id="MobiDB-lite"/>
    </source>
</evidence>
<evidence type="ECO:0000256" key="8">
    <source>
        <dbReference type="SAM" id="Coils"/>
    </source>
</evidence>
<dbReference type="GO" id="GO:0004386">
    <property type="term" value="F:helicase activity"/>
    <property type="evidence" value="ECO:0007669"/>
    <property type="project" value="InterPro"/>
</dbReference>
<evidence type="ECO:0000313" key="11">
    <source>
        <dbReference type="EMBL" id="KAJ3662954.1"/>
    </source>
</evidence>
<comment type="caution">
    <text evidence="11">The sequence shown here is derived from an EMBL/GenBank/DDBJ whole genome shotgun (WGS) entry which is preliminary data.</text>
</comment>
<dbReference type="InterPro" id="IPR046439">
    <property type="entry name" value="ZF_RZ_dom"/>
</dbReference>
<dbReference type="InterPro" id="IPR000967">
    <property type="entry name" value="Znf_NFX1"/>
</dbReference>
<dbReference type="PANTHER" id="PTHR10887:SF341">
    <property type="entry name" value="NFX1-TYPE ZINC FINGER-CONTAINING PROTEIN 1"/>
    <property type="match status" value="1"/>
</dbReference>
<dbReference type="Proteomes" id="UP001168821">
    <property type="component" value="Unassembled WGS sequence"/>
</dbReference>
<dbReference type="InterPro" id="IPR047187">
    <property type="entry name" value="SF1_C_Upf1"/>
</dbReference>
<dbReference type="Pfam" id="PF13087">
    <property type="entry name" value="AAA_12"/>
    <property type="match status" value="1"/>
</dbReference>
<proteinExistence type="predicted"/>
<dbReference type="CDD" id="cd18808">
    <property type="entry name" value="SF1_C_Upf1"/>
    <property type="match status" value="1"/>
</dbReference>
<keyword evidence="3" id="KW-0479">Metal-binding</keyword>
<evidence type="ECO:0000256" key="3">
    <source>
        <dbReference type="ARBA" id="ARBA00022723"/>
    </source>
</evidence>
<name>A0AA38J1J1_9CUCU</name>
<feature type="compositionally biased region" description="Polar residues" evidence="9">
    <location>
        <begin position="70"/>
        <end position="90"/>
    </location>
</feature>
<dbReference type="Pfam" id="PF13086">
    <property type="entry name" value="AAA_11"/>
    <property type="match status" value="2"/>
</dbReference>
<dbReference type="PROSITE" id="PS51981">
    <property type="entry name" value="ZF_RZ"/>
    <property type="match status" value="1"/>
</dbReference>
<dbReference type="InterPro" id="IPR041677">
    <property type="entry name" value="DNA2/NAM7_AAA_11"/>
</dbReference>
<keyword evidence="5" id="KW-0863">Zinc-finger</keyword>
<evidence type="ECO:0000256" key="5">
    <source>
        <dbReference type="ARBA" id="ARBA00022771"/>
    </source>
</evidence>
<feature type="compositionally biased region" description="Polar residues" evidence="9">
    <location>
        <begin position="1"/>
        <end position="18"/>
    </location>
</feature>
<dbReference type="GO" id="GO:0005737">
    <property type="term" value="C:cytoplasm"/>
    <property type="evidence" value="ECO:0007669"/>
    <property type="project" value="UniProtKB-SubCell"/>
</dbReference>
<dbReference type="GO" id="GO:0031380">
    <property type="term" value="C:nuclear RNA-directed RNA polymerase complex"/>
    <property type="evidence" value="ECO:0007669"/>
    <property type="project" value="TreeGrafter"/>
</dbReference>
<feature type="region of interest" description="Disordered" evidence="9">
    <location>
        <begin position="1"/>
        <end position="115"/>
    </location>
</feature>
<dbReference type="EMBL" id="JALNTZ010000002">
    <property type="protein sequence ID" value="KAJ3662954.1"/>
    <property type="molecule type" value="Genomic_DNA"/>
</dbReference>